<evidence type="ECO:0000313" key="5">
    <source>
        <dbReference type="RefSeq" id="XP_014674571.1"/>
    </source>
</evidence>
<sequence length="458" mass="50324">MSSQKEVYRQKQLQEKFQAILNGLLRDEDNKYCVDCDAKGPRWASWNIGIFLCIRCAGIHRNLGTHISKVKSVNLDTWSPDQVESMTEMGNSRARAVYEANLPDGFRRPQTDSSSLEAFIRQKYEQKRYIAKEWVPPARPTGKAILLASEDADKKKPRSRPTPKVASEPYLPSLVAKSRQRASSSDNESLKMPTAASVNKENNSADLLGLDDPSPKLDNSDDLFGGFLGAPAIAEVQNNTLTNTSALDKPKASSHNDLESLFGSEGQQVVQQNIDKSQSTKDSILSLYGNNSYTQPQTYGVPVGSFYPGQQQPVASFTDFAGMTAQPPSNSHFPTDPQVALGGMYVSPQQMAVGYPNGAPQMAPAPQANMGMQGVMGQQMAMGGVAPSMYGNQFQQQQQQQQHQQQQQQQQQHLQQVQQQLAGIKMANPNVEANIMNNAPQWNAMPSGGQTLSTNLWQ</sequence>
<dbReference type="Pfam" id="PF01412">
    <property type="entry name" value="ArfGap"/>
    <property type="match status" value="1"/>
</dbReference>
<feature type="compositionally biased region" description="Polar residues" evidence="2">
    <location>
        <begin position="196"/>
        <end position="205"/>
    </location>
</feature>
<dbReference type="SMART" id="SM00105">
    <property type="entry name" value="ArfGap"/>
    <property type="match status" value="1"/>
</dbReference>
<dbReference type="InterPro" id="IPR001164">
    <property type="entry name" value="ArfGAP_dom"/>
</dbReference>
<keyword evidence="1" id="KW-0479">Metal-binding</keyword>
<protein>
    <submittedName>
        <fullName evidence="5">Stromal membrane-associated protein 1-like isoform X1</fullName>
    </submittedName>
</protein>
<dbReference type="PANTHER" id="PTHR45705:SF1">
    <property type="entry name" value="FI20236P1"/>
    <property type="match status" value="1"/>
</dbReference>
<dbReference type="SUPFAM" id="SSF57863">
    <property type="entry name" value="ArfGap/RecO-like zinc finger"/>
    <property type="match status" value="1"/>
</dbReference>
<keyword evidence="1" id="KW-0862">Zinc</keyword>
<dbReference type="RefSeq" id="XP_014674571.1">
    <property type="nucleotide sequence ID" value="XM_014819085.1"/>
</dbReference>
<keyword evidence="1" id="KW-0863">Zinc-finger</keyword>
<reference evidence="5" key="1">
    <citation type="submission" date="2025-08" db="UniProtKB">
        <authorList>
            <consortium name="RefSeq"/>
        </authorList>
    </citation>
    <scope>IDENTIFICATION</scope>
</reference>
<keyword evidence="4" id="KW-1185">Reference proteome</keyword>
<evidence type="ECO:0000256" key="1">
    <source>
        <dbReference type="PROSITE-ProRule" id="PRU00288"/>
    </source>
</evidence>
<dbReference type="PANTHER" id="PTHR45705">
    <property type="entry name" value="FI20236P1"/>
    <property type="match status" value="1"/>
</dbReference>
<evidence type="ECO:0000256" key="2">
    <source>
        <dbReference type="SAM" id="MobiDB-lite"/>
    </source>
</evidence>
<organism evidence="4 5">
    <name type="scientific">Priapulus caudatus</name>
    <name type="common">Priapulid worm</name>
    <dbReference type="NCBI Taxonomy" id="37621"/>
    <lineage>
        <taxon>Eukaryota</taxon>
        <taxon>Metazoa</taxon>
        <taxon>Ecdysozoa</taxon>
        <taxon>Scalidophora</taxon>
        <taxon>Priapulida</taxon>
        <taxon>Priapulimorpha</taxon>
        <taxon>Priapulimorphida</taxon>
        <taxon>Priapulidae</taxon>
        <taxon>Priapulus</taxon>
    </lineage>
</organism>
<feature type="domain" description="Arf-GAP" evidence="3">
    <location>
        <begin position="18"/>
        <end position="137"/>
    </location>
</feature>
<dbReference type="Proteomes" id="UP000695022">
    <property type="component" value="Unplaced"/>
</dbReference>
<gene>
    <name evidence="5" type="primary">LOC106814738</name>
</gene>
<dbReference type="PROSITE" id="PS50115">
    <property type="entry name" value="ARFGAP"/>
    <property type="match status" value="1"/>
</dbReference>
<name>A0ABM1EQV0_PRICU</name>
<dbReference type="GeneID" id="106814738"/>
<dbReference type="PRINTS" id="PR00405">
    <property type="entry name" value="REVINTRACTNG"/>
</dbReference>
<feature type="region of interest" description="Disordered" evidence="2">
    <location>
        <begin position="148"/>
        <end position="214"/>
    </location>
</feature>
<dbReference type="Gene3D" id="1.10.220.150">
    <property type="entry name" value="Arf GTPase activating protein"/>
    <property type="match status" value="1"/>
</dbReference>
<evidence type="ECO:0000313" key="4">
    <source>
        <dbReference type="Proteomes" id="UP000695022"/>
    </source>
</evidence>
<dbReference type="InterPro" id="IPR051718">
    <property type="entry name" value="ARF_GTPase-activating"/>
</dbReference>
<dbReference type="InterPro" id="IPR044732">
    <property type="entry name" value="ArfGAP_SMAP1-like"/>
</dbReference>
<accession>A0ABM1EQV0</accession>
<dbReference type="InterPro" id="IPR038508">
    <property type="entry name" value="ArfGAP_dom_sf"/>
</dbReference>
<dbReference type="CDD" id="cd08839">
    <property type="entry name" value="ArfGap_SMAP"/>
    <property type="match status" value="1"/>
</dbReference>
<dbReference type="InterPro" id="IPR037278">
    <property type="entry name" value="ARFGAP/RecO"/>
</dbReference>
<evidence type="ECO:0000259" key="3">
    <source>
        <dbReference type="PROSITE" id="PS50115"/>
    </source>
</evidence>
<proteinExistence type="predicted"/>